<dbReference type="PANTHER" id="PTHR43420">
    <property type="entry name" value="ACETYLTRANSFERASE"/>
    <property type="match status" value="1"/>
</dbReference>
<comment type="caution">
    <text evidence="5">Lacks conserved residue(s) required for the propagation of feature annotation.</text>
</comment>
<keyword evidence="3 5" id="KW-0808">Transferase</keyword>
<evidence type="ECO:0000259" key="7">
    <source>
        <dbReference type="PROSITE" id="PS51186"/>
    </source>
</evidence>
<feature type="binding site" evidence="5">
    <location>
        <begin position="68"/>
        <end position="70"/>
    </location>
    <ligand>
        <name>acetyl-CoA</name>
        <dbReference type="ChEBI" id="CHEBI:57288"/>
    </ligand>
</feature>
<sequence length="153" mass="16723">MQLRPMQAGDIEAVTAVEKAAAEFPWPQSQFKNSLGSDHECTVLEVEGVVLGFSIFSKVVDEATLLNIAVYPDIQGKGYGRLLLSSGLQAQQGQGAKQCFLEVRVSNTSAKKLYSSLRFTIVGERKNYYPAKVGREHAYVMCCDLSDNTVAVV</sequence>
<proteinExistence type="inferred from homology"/>
<dbReference type="HAMAP" id="MF_02210">
    <property type="entry name" value="RimI"/>
    <property type="match status" value="1"/>
</dbReference>
<feature type="binding site" evidence="5">
    <location>
        <position position="107"/>
    </location>
    <ligand>
        <name>acetyl-CoA</name>
        <dbReference type="ChEBI" id="CHEBI:57288"/>
    </ligand>
</feature>
<dbReference type="NCBIfam" id="TIGR01575">
    <property type="entry name" value="rimI"/>
    <property type="match status" value="1"/>
</dbReference>
<dbReference type="KEGG" id="osg:BST96_00970"/>
<evidence type="ECO:0000256" key="1">
    <source>
        <dbReference type="ARBA" id="ARBA00005395"/>
    </source>
</evidence>
<dbReference type="InterPro" id="IPR000182">
    <property type="entry name" value="GNAT_dom"/>
</dbReference>
<comment type="similarity">
    <text evidence="1 5 6">Belongs to the acetyltransferase family. RimI subfamily.</text>
</comment>
<dbReference type="STRING" id="716816.BST96_00970"/>
<dbReference type="EMBL" id="CP019343">
    <property type="protein sequence ID" value="ARN72804.1"/>
    <property type="molecule type" value="Genomic_DNA"/>
</dbReference>
<comment type="subcellular location">
    <subcellularLocation>
        <location evidence="5 6">Cytoplasm</location>
    </subcellularLocation>
</comment>
<dbReference type="SUPFAM" id="SSF55729">
    <property type="entry name" value="Acyl-CoA N-acyltransferases (Nat)"/>
    <property type="match status" value="1"/>
</dbReference>
<dbReference type="Gene3D" id="3.40.630.30">
    <property type="match status" value="1"/>
</dbReference>
<dbReference type="PANTHER" id="PTHR43420:SF44">
    <property type="entry name" value="ACETYLTRANSFERASE YPEA"/>
    <property type="match status" value="1"/>
</dbReference>
<keyword evidence="2 5" id="KW-0963">Cytoplasm</keyword>
<dbReference type="GO" id="GO:0005737">
    <property type="term" value="C:cytoplasm"/>
    <property type="evidence" value="ECO:0007669"/>
    <property type="project" value="UniProtKB-SubCell"/>
</dbReference>
<accession>A0A1X9N6L3</accession>
<dbReference type="AlphaFoldDB" id="A0A1X9N6L3"/>
<comment type="catalytic activity">
    <reaction evidence="5 6">
        <text>N-terminal L-alanyl-[ribosomal protein bS18] + acetyl-CoA = N-terminal N(alpha)-acetyl-L-alanyl-[ribosomal protein bS18] + CoA + H(+)</text>
        <dbReference type="Rhea" id="RHEA:43756"/>
        <dbReference type="Rhea" id="RHEA-COMP:10676"/>
        <dbReference type="Rhea" id="RHEA-COMP:10677"/>
        <dbReference type="ChEBI" id="CHEBI:15378"/>
        <dbReference type="ChEBI" id="CHEBI:57287"/>
        <dbReference type="ChEBI" id="CHEBI:57288"/>
        <dbReference type="ChEBI" id="CHEBI:64718"/>
        <dbReference type="ChEBI" id="CHEBI:83683"/>
        <dbReference type="EC" id="2.3.1.266"/>
    </reaction>
</comment>
<dbReference type="OrthoDB" id="9796919at2"/>
<dbReference type="Proteomes" id="UP000193450">
    <property type="component" value="Chromosome"/>
</dbReference>
<dbReference type="PROSITE" id="PS51186">
    <property type="entry name" value="GNAT"/>
    <property type="match status" value="1"/>
</dbReference>
<feature type="active site" description="Proton acceptor" evidence="5">
    <location>
        <position position="102"/>
    </location>
</feature>
<evidence type="ECO:0000256" key="2">
    <source>
        <dbReference type="ARBA" id="ARBA00022490"/>
    </source>
</evidence>
<evidence type="ECO:0000256" key="5">
    <source>
        <dbReference type="HAMAP-Rule" id="MF_02210"/>
    </source>
</evidence>
<name>A0A1X9N6L3_9GAMM</name>
<dbReference type="CDD" id="cd04301">
    <property type="entry name" value="NAT_SF"/>
    <property type="match status" value="1"/>
</dbReference>
<comment type="function">
    <text evidence="5 6">Acetylates the N-terminal alanine of ribosomal protein bS18.</text>
</comment>
<feature type="active site" description="Proton donor" evidence="5">
    <location>
        <position position="114"/>
    </location>
</feature>
<gene>
    <name evidence="5" type="primary">rimI</name>
    <name evidence="8" type="ORF">BST96_00970</name>
</gene>
<dbReference type="InterPro" id="IPR016181">
    <property type="entry name" value="Acyl_CoA_acyltransferase"/>
</dbReference>
<dbReference type="RefSeq" id="WP_085756896.1">
    <property type="nucleotide sequence ID" value="NZ_CP019343.1"/>
</dbReference>
<evidence type="ECO:0000313" key="9">
    <source>
        <dbReference type="Proteomes" id="UP000193450"/>
    </source>
</evidence>
<evidence type="ECO:0000256" key="3">
    <source>
        <dbReference type="ARBA" id="ARBA00022679"/>
    </source>
</evidence>
<evidence type="ECO:0000256" key="6">
    <source>
        <dbReference type="RuleBase" id="RU363094"/>
    </source>
</evidence>
<keyword evidence="9" id="KW-1185">Reference proteome</keyword>
<reference evidence="8 9" key="1">
    <citation type="submission" date="2016-11" db="EMBL/GenBank/DDBJ databases">
        <title>Trade-off between light-utilization and light-protection in marine flavobacteria.</title>
        <authorList>
            <person name="Kumagai Y."/>
        </authorList>
    </citation>
    <scope>NUCLEOTIDE SEQUENCE [LARGE SCALE GENOMIC DNA]</scope>
    <source>
        <strain evidence="8 9">NBRC 107125</strain>
    </source>
</reference>
<dbReference type="Pfam" id="PF00583">
    <property type="entry name" value="Acetyltransf_1"/>
    <property type="match status" value="1"/>
</dbReference>
<evidence type="ECO:0000256" key="4">
    <source>
        <dbReference type="ARBA" id="ARBA00023315"/>
    </source>
</evidence>
<organism evidence="8 9">
    <name type="scientific">Oceanicoccus sagamiensis</name>
    <dbReference type="NCBI Taxonomy" id="716816"/>
    <lineage>
        <taxon>Bacteria</taxon>
        <taxon>Pseudomonadati</taxon>
        <taxon>Pseudomonadota</taxon>
        <taxon>Gammaproteobacteria</taxon>
        <taxon>Cellvibrionales</taxon>
        <taxon>Spongiibacteraceae</taxon>
        <taxon>Oceanicoccus</taxon>
    </lineage>
</organism>
<dbReference type="GO" id="GO:0008999">
    <property type="term" value="F:protein-N-terminal-alanine acetyltransferase activity"/>
    <property type="evidence" value="ECO:0007669"/>
    <property type="project" value="UniProtKB-UniRule"/>
</dbReference>
<dbReference type="EC" id="2.3.1.266" evidence="5 6"/>
<feature type="domain" description="N-acetyltransferase" evidence="7">
    <location>
        <begin position="1"/>
        <end position="146"/>
    </location>
</feature>
<dbReference type="InterPro" id="IPR050680">
    <property type="entry name" value="YpeA/RimI_acetyltransf"/>
</dbReference>
<dbReference type="InterPro" id="IPR043690">
    <property type="entry name" value="RimI"/>
</dbReference>
<keyword evidence="4 5" id="KW-0012">Acyltransferase</keyword>
<protein>
    <recommendedName>
        <fullName evidence="5 6">[Ribosomal protein bS18]-alanine N-acetyltransferase</fullName>
        <ecNumber evidence="5 6">2.3.1.266</ecNumber>
    </recommendedName>
</protein>
<dbReference type="InterPro" id="IPR006464">
    <property type="entry name" value="AcTrfase_RimI/Ard1"/>
</dbReference>
<evidence type="ECO:0000313" key="8">
    <source>
        <dbReference type="EMBL" id="ARN72804.1"/>
    </source>
</evidence>